<evidence type="ECO:0000313" key="10">
    <source>
        <dbReference type="Proteomes" id="UP001183629"/>
    </source>
</evidence>
<dbReference type="PROSITE" id="PS00497">
    <property type="entry name" value="TYROSINASE_1"/>
    <property type="match status" value="1"/>
</dbReference>
<dbReference type="EMBL" id="JAVDYC010000001">
    <property type="protein sequence ID" value="MDR7327375.1"/>
    <property type="molecule type" value="Genomic_DNA"/>
</dbReference>
<evidence type="ECO:0000313" key="9">
    <source>
        <dbReference type="EMBL" id="MDR7327375.1"/>
    </source>
</evidence>
<dbReference type="InterPro" id="IPR008922">
    <property type="entry name" value="Di-copper_centre_dom_sf"/>
</dbReference>
<evidence type="ECO:0000256" key="1">
    <source>
        <dbReference type="ARBA" id="ARBA00001973"/>
    </source>
</evidence>
<evidence type="ECO:0000256" key="6">
    <source>
        <dbReference type="ARBA" id="ARBA00023008"/>
    </source>
</evidence>
<keyword evidence="6" id="KW-0186">Copper</keyword>
<dbReference type="Pfam" id="PF25271">
    <property type="entry name" value="DUF7868"/>
    <property type="match status" value="1"/>
</dbReference>
<dbReference type="Pfam" id="PF00264">
    <property type="entry name" value="Tyrosinase"/>
    <property type="match status" value="1"/>
</dbReference>
<gene>
    <name evidence="9" type="ORF">J2S44_007625</name>
</gene>
<keyword evidence="5" id="KW-0560">Oxidoreductase</keyword>
<evidence type="ECO:0000256" key="3">
    <source>
        <dbReference type="ARBA" id="ARBA00022723"/>
    </source>
</evidence>
<dbReference type="RefSeq" id="WP_310424641.1">
    <property type="nucleotide sequence ID" value="NZ_JAVDYC010000001.1"/>
</dbReference>
<dbReference type="InterPro" id="IPR022739">
    <property type="entry name" value="Polyphenol_oxidase_cen"/>
</dbReference>
<comment type="similarity">
    <text evidence="2">Belongs to the tyrosinase family.</text>
</comment>
<organism evidence="9 10">
    <name type="scientific">Catenuloplanes niger</name>
    <dbReference type="NCBI Taxonomy" id="587534"/>
    <lineage>
        <taxon>Bacteria</taxon>
        <taxon>Bacillati</taxon>
        <taxon>Actinomycetota</taxon>
        <taxon>Actinomycetes</taxon>
        <taxon>Micromonosporales</taxon>
        <taxon>Micromonosporaceae</taxon>
        <taxon>Catenuloplanes</taxon>
    </lineage>
</organism>
<dbReference type="InterPro" id="IPR050316">
    <property type="entry name" value="Tyrosinase/Hemocyanin"/>
</dbReference>
<sequence>MQLVLENFGYTAGGWRVERHPRFVTDLTGDGVADIIGFGDAGAWVSANKGGGTFNDQFLGVTNFGFTAGGWRVDRHPRVLADITGDGRPDIVGFGDGGVWVSFNDGNGRFTEPRLAVRNFGYSAGGWRVEQHPRFVADLTGDGRGDLVGFGNGGVWVSLNNGDGTFGAPRLAVPNFGYDAGGWRVERHPRFVTDVTGDGRADIVGFGDGGVWVARNNGDGTFADPVLAVPNFGHTAGGWRVERHPRLLADTTGDGRPDVVGFGDGGVWVSRNDGNGGFGTPTMVLANFAYGAGGWRVERHPRFVTDLTGDGRADIVGFGDGGVWVSLNNGDGTFGPARMVIANFAYDAGGWRVERHPRVLADVTGDGRPDIVGFGDGGVWTAHNNGDGTFQRVRIRRDIWELQADGPWDPITLAYARAVRAMQARPLTDPRSWEYQGAIHGRTGQPPAGAIWNECQHGSWYFLPWHRGYLYYFEEIVRAEVIAQGGPADWALPYWNYAIPGRAALPPAFRERTMPDGSPNPLFVADRNPSMNNGATLPSTSTTAARAMAHTTFTPPPAPGFGGGRTTPQHFFNLGGELEFTPHNGIHVLIGGWMGDPDLAALDPIFWLHHANVDRLWSSWLALGGGRADPADTAWRNQSWPFYDADGDRVTITNAQMVDTALHLGYVYQDGVAPGARAMQEPIMSAPSDGEPEFVGASDRPITLAGTPVRVEVPIDGPTAAGRRTAAAAPAQVLLNLEDVAAERSPATVYEVYVRPIGSPDAVPYHVGNVSFFGIEHVTRATSAGDGPHGFRRTFDISAWVADLRDRGEWSDQGAAVSFRPVVVEIPPDVRASADAALADAAVEAQSVPVTIGRVSIFYR</sequence>
<evidence type="ECO:0000256" key="2">
    <source>
        <dbReference type="ARBA" id="ARBA00009928"/>
    </source>
</evidence>
<dbReference type="InterPro" id="IPR057190">
    <property type="entry name" value="DUF7868"/>
</dbReference>
<dbReference type="Pfam" id="PF12142">
    <property type="entry name" value="PPO1_DWL"/>
    <property type="match status" value="1"/>
</dbReference>
<reference evidence="9 10" key="1">
    <citation type="submission" date="2023-07" db="EMBL/GenBank/DDBJ databases">
        <title>Sequencing the genomes of 1000 actinobacteria strains.</title>
        <authorList>
            <person name="Klenk H.-P."/>
        </authorList>
    </citation>
    <scope>NUCLEOTIDE SEQUENCE [LARGE SCALE GENOMIC DNA]</scope>
    <source>
        <strain evidence="9 10">DSM 44711</strain>
    </source>
</reference>
<evidence type="ECO:0000259" key="8">
    <source>
        <dbReference type="PROSITE" id="PS00498"/>
    </source>
</evidence>
<dbReference type="Proteomes" id="UP001183629">
    <property type="component" value="Unassembled WGS sequence"/>
</dbReference>
<feature type="domain" description="Tyrosinase copper-binding" evidence="8">
    <location>
        <begin position="603"/>
        <end position="614"/>
    </location>
</feature>
<comment type="caution">
    <text evidence="9">The sequence shown here is derived from an EMBL/GenBank/DDBJ whole genome shotgun (WGS) entry which is preliminary data.</text>
</comment>
<dbReference type="GO" id="GO:0004097">
    <property type="term" value="F:catechol oxidase activity"/>
    <property type="evidence" value="ECO:0007669"/>
    <property type="project" value="InterPro"/>
</dbReference>
<dbReference type="PANTHER" id="PTHR11474:SF76">
    <property type="entry name" value="SHKT DOMAIN-CONTAINING PROTEIN"/>
    <property type="match status" value="1"/>
</dbReference>
<keyword evidence="3" id="KW-0479">Metal-binding</keyword>
<dbReference type="SUPFAM" id="SSF69318">
    <property type="entry name" value="Integrin alpha N-terminal domain"/>
    <property type="match status" value="1"/>
</dbReference>
<dbReference type="InterPro" id="IPR013517">
    <property type="entry name" value="FG-GAP"/>
</dbReference>
<evidence type="ECO:0000256" key="5">
    <source>
        <dbReference type="ARBA" id="ARBA00023002"/>
    </source>
</evidence>
<keyword evidence="4" id="KW-0732">Signal</keyword>
<dbReference type="InterPro" id="IPR002227">
    <property type="entry name" value="Tyrosinase_Cu-bd"/>
</dbReference>
<dbReference type="Pfam" id="PF13517">
    <property type="entry name" value="FG-GAP_3"/>
    <property type="match status" value="4"/>
</dbReference>
<dbReference type="SUPFAM" id="SSF48056">
    <property type="entry name" value="Di-copper centre-containing domain"/>
    <property type="match status" value="1"/>
</dbReference>
<dbReference type="AlphaFoldDB" id="A0AAE4A194"/>
<proteinExistence type="inferred from homology"/>
<dbReference type="PANTHER" id="PTHR11474">
    <property type="entry name" value="TYROSINASE FAMILY MEMBER"/>
    <property type="match status" value="1"/>
</dbReference>
<accession>A0AAE4A194</accession>
<name>A0AAE4A194_9ACTN</name>
<evidence type="ECO:0000256" key="4">
    <source>
        <dbReference type="ARBA" id="ARBA00022729"/>
    </source>
</evidence>
<comment type="cofactor">
    <cofactor evidence="1">
        <name>Cu(2+)</name>
        <dbReference type="ChEBI" id="CHEBI:29036"/>
    </cofactor>
</comment>
<keyword evidence="10" id="KW-1185">Reference proteome</keyword>
<protein>
    <recommendedName>
        <fullName evidence="7 8">Tyrosinase copper-binding domain-containing protein</fullName>
    </recommendedName>
</protein>
<dbReference type="PROSITE" id="PS00498">
    <property type="entry name" value="TYROSINASE_2"/>
    <property type="match status" value="1"/>
</dbReference>
<dbReference type="InterPro" id="IPR028994">
    <property type="entry name" value="Integrin_alpha_N"/>
</dbReference>
<dbReference type="Gene3D" id="1.10.1280.10">
    <property type="entry name" value="Di-copper center containing domain from catechol oxidase"/>
    <property type="match status" value="1"/>
</dbReference>
<dbReference type="PRINTS" id="PR00092">
    <property type="entry name" value="TYROSINASE"/>
</dbReference>
<evidence type="ECO:0000259" key="7">
    <source>
        <dbReference type="PROSITE" id="PS00497"/>
    </source>
</evidence>
<dbReference type="GO" id="GO:0046872">
    <property type="term" value="F:metal ion binding"/>
    <property type="evidence" value="ECO:0007669"/>
    <property type="project" value="UniProtKB-KW"/>
</dbReference>
<feature type="domain" description="Tyrosinase copper-binding" evidence="7">
    <location>
        <begin position="457"/>
        <end position="474"/>
    </location>
</feature>